<comment type="caution">
    <text evidence="1">The sequence shown here is derived from an EMBL/GenBank/DDBJ whole genome shotgun (WGS) entry which is preliminary data.</text>
</comment>
<reference evidence="1 2" key="1">
    <citation type="submission" date="2015-01" db="EMBL/GenBank/DDBJ databases">
        <title>Draft Genome Sequences of Four Bacillus thermoamylovorans Strains, Isolated From Food Products.</title>
        <authorList>
            <person name="Krawcyk A.O."/>
            <person name="Berendsen E.M."/>
            <person name="Eijlander R.T."/>
            <person name="de Jong A."/>
            <person name="Wells-Bennik M."/>
            <person name="Kuipers O.P."/>
        </authorList>
    </citation>
    <scope>NUCLEOTIDE SEQUENCE [LARGE SCALE GENOMIC DNA]</scope>
    <source>
        <strain evidence="1 2">B4167</strain>
    </source>
</reference>
<dbReference type="EMBL" id="JXLU01000104">
    <property type="protein sequence ID" value="KIO72034.1"/>
    <property type="molecule type" value="Genomic_DNA"/>
</dbReference>
<evidence type="ECO:0000313" key="2">
    <source>
        <dbReference type="Proteomes" id="UP000032076"/>
    </source>
</evidence>
<proteinExistence type="predicted"/>
<protein>
    <submittedName>
        <fullName evidence="1">Uncharacterized protein</fullName>
    </submittedName>
</protein>
<sequence length="37" mass="4260">MVRHFQIMESNTFEITPGSSKDKISTKKDGINYLLET</sequence>
<organism evidence="1 2">
    <name type="scientific">Caldibacillus thermoamylovorans</name>
    <dbReference type="NCBI Taxonomy" id="35841"/>
    <lineage>
        <taxon>Bacteria</taxon>
        <taxon>Bacillati</taxon>
        <taxon>Bacillota</taxon>
        <taxon>Bacilli</taxon>
        <taxon>Bacillales</taxon>
        <taxon>Bacillaceae</taxon>
        <taxon>Caldibacillus</taxon>
    </lineage>
</organism>
<name>A0ABD4A640_9BACI</name>
<evidence type="ECO:0000313" key="1">
    <source>
        <dbReference type="EMBL" id="KIO72034.1"/>
    </source>
</evidence>
<dbReference type="Proteomes" id="UP000032076">
    <property type="component" value="Unassembled WGS sequence"/>
</dbReference>
<accession>A0ABD4A640</accession>
<gene>
    <name evidence="1" type="ORF">B4167_3216</name>
</gene>
<dbReference type="AlphaFoldDB" id="A0ABD4A640"/>